<sequence>MAYFRILLLVISWSLVVYSDDDTGYQNGGRKQMMNDEGRLLKYIMHNYDKSVRPVINARKVVEISMGLTLTHIFNINEKLQTMSANVWVEQFWKEERFSWNVSEFGGISKLSLNSQTLWFPDILLLNAQDFSNGFVDTNIHVSSDGSMQWAPPAKIHALFKIDVTYFPFDEQFIQLDFGSWIYDESQLVITTVDRGNGKAAFVQDSFSENGEWEIVNNRTLLITRNRNMQFRTIRFELHLRRRVMYFLYNILLPCVLLSILTLLQFLLPCQSGEKITLGLTVLLSYSIFSFNIAESMPETSEVVPLMSLYLNGIMGISGISVGFSVCVLNLQHKSEGTTQVPRWLKTVAYNMLGSLMGIEPPTKKFDLNGNFLDVNYVMNRKSGNELDIIQSKLNEESCKELLREDWLCVSLIFDRLFLFLVTLITVTTSLVLLIVCPRFSNRSFDPLHTFHKPFLPFSIHLFDNSFVIDMAPKNKKGKKKVKQDNNNNVVVEGDKVSQSLEEIENAEVVDTIGRSEGVSETIENVTVTEDVLQSISATEDFVESISAPEDFVESISAPENIVPTAIGAENIVDTSIAIENVVVDIIGNEAKTADDMCVNSADIQKVMEEIVQEMESSQNALTDTYIEDTTDSAIEEDEQPTTHRSKHNEETRSNRFKQKRFISHNLTNIKKMSPTIYSELIIQPAIQYFLAVLCDLKITDANRQRLGLRYSKTPEVQKLVEKLTTKGKMSNKKELDSADPNVIVSVLKEILTQFPGGIFPDHDEEFISVTLRSSLDFAYLYVTGLIESLPVFLRQFTYLICKALNNLARQSSGSLTDSYTDILLLFTPVLFPNSIKDMSRFLRATRISLILIDLCDKVFKPLLDLSSIQENDNVFFKEVVMNLSKLIENLDDTQHSDYQHIILSYKESLEAMDSLSIQEASADYYHITYVE</sequence>
<dbReference type="Proteomes" id="UP000095286">
    <property type="component" value="Unplaced"/>
</dbReference>
<name>A0AC35UA86_9BILA</name>
<reference evidence="2" key="1">
    <citation type="submission" date="2016-11" db="UniProtKB">
        <authorList>
            <consortium name="WormBaseParasite"/>
        </authorList>
    </citation>
    <scope>IDENTIFICATION</scope>
    <source>
        <strain evidence="2">KR3021</strain>
    </source>
</reference>
<accession>A0AC35UA86</accession>
<protein>
    <submittedName>
        <fullName evidence="2">Rho-GAP domain-containing protein</fullName>
    </submittedName>
</protein>
<dbReference type="WBParaSite" id="RSKR_0000931900.1">
    <property type="protein sequence ID" value="RSKR_0000931900.1"/>
    <property type="gene ID" value="RSKR_0000931900"/>
</dbReference>
<evidence type="ECO:0000313" key="2">
    <source>
        <dbReference type="WBParaSite" id="RSKR_0000931900.1"/>
    </source>
</evidence>
<proteinExistence type="predicted"/>
<organism evidence="1 2">
    <name type="scientific">Rhabditophanes sp. KR3021</name>
    <dbReference type="NCBI Taxonomy" id="114890"/>
    <lineage>
        <taxon>Eukaryota</taxon>
        <taxon>Metazoa</taxon>
        <taxon>Ecdysozoa</taxon>
        <taxon>Nematoda</taxon>
        <taxon>Chromadorea</taxon>
        <taxon>Rhabditida</taxon>
        <taxon>Tylenchina</taxon>
        <taxon>Panagrolaimomorpha</taxon>
        <taxon>Strongyloidoidea</taxon>
        <taxon>Alloionematidae</taxon>
        <taxon>Rhabditophanes</taxon>
    </lineage>
</organism>
<evidence type="ECO:0000313" key="1">
    <source>
        <dbReference type="Proteomes" id="UP000095286"/>
    </source>
</evidence>